<feature type="domain" description="Bacterial repeat" evidence="2">
    <location>
        <begin position="495"/>
        <end position="567"/>
    </location>
</feature>
<feature type="domain" description="Bacterial repeat" evidence="2">
    <location>
        <begin position="723"/>
        <end position="796"/>
    </location>
</feature>
<dbReference type="RefSeq" id="WP_207690395.1">
    <property type="nucleotide sequence ID" value="NZ_CP061799.1"/>
</dbReference>
<evidence type="ECO:0000313" key="4">
    <source>
        <dbReference type="Proteomes" id="UP000663720"/>
    </source>
</evidence>
<dbReference type="InterPro" id="IPR044060">
    <property type="entry name" value="Bacterial_rp_domain"/>
</dbReference>
<dbReference type="Gene3D" id="2.60.40.10">
    <property type="entry name" value="Immunoglobulins"/>
    <property type="match status" value="1"/>
</dbReference>
<feature type="transmembrane region" description="Helical" evidence="1">
    <location>
        <begin position="1106"/>
        <end position="1126"/>
    </location>
</feature>
<proteinExistence type="predicted"/>
<keyword evidence="1" id="KW-0472">Membrane</keyword>
<dbReference type="Proteomes" id="UP000663720">
    <property type="component" value="Chromosome"/>
</dbReference>
<dbReference type="AlphaFoldDB" id="A0A975B4D1"/>
<dbReference type="Pfam" id="PF18998">
    <property type="entry name" value="Flg_new_2"/>
    <property type="match status" value="4"/>
</dbReference>
<keyword evidence="1" id="KW-0812">Transmembrane</keyword>
<dbReference type="EMBL" id="CP061799">
    <property type="protein sequence ID" value="QTA78558.1"/>
    <property type="molecule type" value="Genomic_DNA"/>
</dbReference>
<dbReference type="InterPro" id="IPR053784">
    <property type="entry name" value="Choice_anch_U_dom"/>
</dbReference>
<organism evidence="3 4">
    <name type="scientific">Desulfonema limicola</name>
    <dbReference type="NCBI Taxonomy" id="45656"/>
    <lineage>
        <taxon>Bacteria</taxon>
        <taxon>Pseudomonadati</taxon>
        <taxon>Thermodesulfobacteriota</taxon>
        <taxon>Desulfobacteria</taxon>
        <taxon>Desulfobacterales</taxon>
        <taxon>Desulfococcaceae</taxon>
        <taxon>Desulfonema</taxon>
    </lineage>
</organism>
<protein>
    <submittedName>
        <fullName evidence="3">Immunoglobulin-like fold-containing</fullName>
    </submittedName>
</protein>
<keyword evidence="1" id="KW-1133">Transmembrane helix</keyword>
<sequence length="1130" mass="120319">MEKIRRSIAKLPILLLIAISVNVVMAGGAFGDIFWTNTSNAKFTTLSMSEGEIQTIRVRADVPAGKTLKAFTFNINYPGDKFQVLSVNKDSSDLSNVGEIIINPDPEEANNYPSSSGKIRVTGFDTIGVTGGAGVAVSLIDITVKGITQVVSGEFAIEVVDFGEDAANPIAVTSQKAAITVTSIASTEAKVYWTDTLGTQLDSIDMFIGQKKVIRLKAQIPEGKTLGAFKFTLPYTNAAIISVVDAVASIDSPIKHEYENTKFPSVNINNDTLAGKIIATGFTTQGIPGSDTISFIDVEIEAIDEGTSIFSIDVNNFGVSEGVEFKPLVTTPLTIKISKIIENENHQAYWTDAGGTKLTALTVPQGGTAFARLMATVPEGKTLGAYKFTLTYNSDFVDAAVVKTPNAAFPPNNINTATPGQIVINGFDTIGFKGSDVLAFIDVTMTWKAGGDFKLGIDPNNYGASATDEFLPAPVPLDVTVSPVVPPEPPVTTTYTVNFTAGENGLLEGNLIQTINSGSNTSAVTAVPNTGFAFLNWVDANGNIIGTENPLTINSVTSNMEITANFVEEFTVTFTAGANGSLEGTAVQTVAKGGSTTAVTAQPADGFRFLNWTGDYQSSDNPLVVNNVTSNMTITANFVDQDMNIVNFTAGPNGSVQGELSQAVELNGSTTAVTALADENYIFENWTGTGGFSSTDNPLIIDSVLSDMDITANFTAKPGTFFTITFKAGEHGSIIGNLIQNVEAGQSTTAVTAIPDYDYKLDTWTDAAGNIIGTTDSLTLNNVNAEMVITANFKVKAVDPDAPAKPVLTLPANGAKNVVFRPELKAGNYASPVGQAHGWTIWEVSTDNGFGETGLVYRIKTNADPNLDFSSLTLPDFILTEKGKTYYWRARYVDILNRESEWSDISQFTTAVENAEYQDGVPVAQTITADVLKAIFSASDMNGALFVKVLSGNGVIGIKGVENVEEIEWLKWISGSDLPVSELGNNLIFPKGFVTYKLKAKKPGDTVKIKLMIETDIIPSNAVWYAYNLIEGWDIVKVATASNRKYVTFQIQDGGFGDADGVRNGWIVDPIGYAVAKIPSCPDCDPEIIETGGGGSDTCFINTVSYGSSGLILMVMTFISAVSVFFGRKK</sequence>
<dbReference type="InterPro" id="IPR013783">
    <property type="entry name" value="Ig-like_fold"/>
</dbReference>
<dbReference type="KEGG" id="dli:dnl_07820"/>
<evidence type="ECO:0000256" key="1">
    <source>
        <dbReference type="SAM" id="Phobius"/>
    </source>
</evidence>
<keyword evidence="4" id="KW-1185">Reference proteome</keyword>
<accession>A0A975B4D1</accession>
<reference evidence="3" key="1">
    <citation type="journal article" date="2021" name="Microb. Physiol.">
        <title>Proteogenomic Insights into the Physiology of Marine, Sulfate-Reducing, Filamentous Desulfonema limicola and Desulfonema magnum.</title>
        <authorList>
            <person name="Schnaars V."/>
            <person name="Wohlbrand L."/>
            <person name="Scheve S."/>
            <person name="Hinrichs C."/>
            <person name="Reinhardt R."/>
            <person name="Rabus R."/>
        </authorList>
    </citation>
    <scope>NUCLEOTIDE SEQUENCE</scope>
    <source>
        <strain evidence="3">5ac10</strain>
    </source>
</reference>
<evidence type="ECO:0000259" key="2">
    <source>
        <dbReference type="Pfam" id="PF18998"/>
    </source>
</evidence>
<evidence type="ECO:0000313" key="3">
    <source>
        <dbReference type="EMBL" id="QTA78558.1"/>
    </source>
</evidence>
<feature type="domain" description="Bacterial repeat" evidence="2">
    <location>
        <begin position="646"/>
        <end position="717"/>
    </location>
</feature>
<feature type="domain" description="Bacterial repeat" evidence="2">
    <location>
        <begin position="571"/>
        <end position="639"/>
    </location>
</feature>
<gene>
    <name evidence="3" type="ORF">dnl_07820</name>
</gene>
<name>A0A975B4D1_9BACT</name>
<dbReference type="NCBIfam" id="NF041766">
    <property type="entry name" value="choice_anch_U"/>
    <property type="match status" value="1"/>
</dbReference>